<dbReference type="Pfam" id="PF07372">
    <property type="entry name" value="DUF1491"/>
    <property type="match status" value="1"/>
</dbReference>
<dbReference type="EMBL" id="MLJW01000119">
    <property type="protein sequence ID" value="OIQ98386.1"/>
    <property type="molecule type" value="Genomic_DNA"/>
</dbReference>
<proteinExistence type="predicted"/>
<evidence type="ECO:0000313" key="1">
    <source>
        <dbReference type="EMBL" id="OIQ98386.1"/>
    </source>
</evidence>
<organism evidence="1">
    <name type="scientific">mine drainage metagenome</name>
    <dbReference type="NCBI Taxonomy" id="410659"/>
    <lineage>
        <taxon>unclassified sequences</taxon>
        <taxon>metagenomes</taxon>
        <taxon>ecological metagenomes</taxon>
    </lineage>
</organism>
<comment type="caution">
    <text evidence="1">The sequence shown here is derived from an EMBL/GenBank/DDBJ whole genome shotgun (WGS) entry which is preliminary data.</text>
</comment>
<evidence type="ECO:0008006" key="2">
    <source>
        <dbReference type="Google" id="ProtNLM"/>
    </source>
</evidence>
<name>A0A1J5RRW0_9ZZZZ</name>
<dbReference type="InterPro" id="IPR009964">
    <property type="entry name" value="DUF1491"/>
</dbReference>
<gene>
    <name evidence="1" type="ORF">GALL_195100</name>
</gene>
<protein>
    <recommendedName>
        <fullName evidence="2">DUF1491 family protein</fullName>
    </recommendedName>
</protein>
<reference evidence="1" key="1">
    <citation type="submission" date="2016-10" db="EMBL/GenBank/DDBJ databases">
        <title>Sequence of Gallionella enrichment culture.</title>
        <authorList>
            <person name="Poehlein A."/>
            <person name="Muehling M."/>
            <person name="Daniel R."/>
        </authorList>
    </citation>
    <scope>NUCLEOTIDE SEQUENCE</scope>
</reference>
<dbReference type="Gene3D" id="3.40.1530.20">
    <property type="entry name" value="Protein of unknown function (DUF1491)"/>
    <property type="match status" value="1"/>
</dbReference>
<dbReference type="AlphaFoldDB" id="A0A1J5RRW0"/>
<sequence>MRYDPAMSEARLKSGFWVQALVRGAQRHDAYAVVARKGDADAGAILLKQSFLDGTCTVLSQLRAPDGRPAWRRATGPVPVPEAEADALIARHLARDGDLWVVDIESPRGWLPEDCLVLG</sequence>
<accession>A0A1J5RRW0</accession>